<dbReference type="Proteomes" id="UP000198642">
    <property type="component" value="Unassembled WGS sequence"/>
</dbReference>
<sequence length="326" mass="38380">MENSQEKVILFPKWRMALEKESLLALKEKKYEEALEKLDQLLGFGVQNHEIIIGKLMCLMELNRYKEAQDFCEALLIHKDEHYYHYVHIYLTILFQTSQYELLMNQVVLEFNAKTIPDDMKEQFQQLYDMSSKMQQEIRIEKTPAYINDLFKAVAEENHAYQYTLVEQIRKMDIDPAERLQSLLADDRVHPVTKTAIFIWLQEKGISEKVLIHKLGAELIIAPDSVSKLSSHPVMKQALLIINEHEQENPTLFQFMEQLLNHYLYVKYPIMPKEDDISFVAAALTKISEDYLDIHTKKRAAEDEHVTQYMEEIKMCEALYSTIIEV</sequence>
<evidence type="ECO:0000313" key="2">
    <source>
        <dbReference type="Proteomes" id="UP000198642"/>
    </source>
</evidence>
<dbReference type="SUPFAM" id="SSF116965">
    <property type="entry name" value="Hypothetical protein MPN330"/>
    <property type="match status" value="1"/>
</dbReference>
<gene>
    <name evidence="1" type="ORF">SAMN04488072_1266</name>
</gene>
<evidence type="ECO:0000313" key="1">
    <source>
        <dbReference type="EMBL" id="SFB39403.1"/>
    </source>
</evidence>
<dbReference type="InterPro" id="IPR011990">
    <property type="entry name" value="TPR-like_helical_dom_sf"/>
</dbReference>
<organism evidence="1 2">
    <name type="scientific">Lentibacillus halodurans</name>
    <dbReference type="NCBI Taxonomy" id="237679"/>
    <lineage>
        <taxon>Bacteria</taxon>
        <taxon>Bacillati</taxon>
        <taxon>Bacillota</taxon>
        <taxon>Bacilli</taxon>
        <taxon>Bacillales</taxon>
        <taxon>Bacillaceae</taxon>
        <taxon>Lentibacillus</taxon>
    </lineage>
</organism>
<name>A0A1I1ASV6_9BACI</name>
<dbReference type="EMBL" id="FOJW01000026">
    <property type="protein sequence ID" value="SFB39403.1"/>
    <property type="molecule type" value="Genomic_DNA"/>
</dbReference>
<accession>A0A1I1ASV6</accession>
<dbReference type="AlphaFoldDB" id="A0A1I1ASV6"/>
<proteinExistence type="predicted"/>
<dbReference type="Gene3D" id="1.25.40.10">
    <property type="entry name" value="Tetratricopeptide repeat domain"/>
    <property type="match status" value="1"/>
</dbReference>
<keyword evidence="2" id="KW-1185">Reference proteome</keyword>
<protein>
    <submittedName>
        <fullName evidence="1">Tetratricopeptide repeat-containing protein</fullName>
    </submittedName>
</protein>
<reference evidence="1 2" key="1">
    <citation type="submission" date="2016-10" db="EMBL/GenBank/DDBJ databases">
        <authorList>
            <person name="de Groot N.N."/>
        </authorList>
    </citation>
    <scope>NUCLEOTIDE SEQUENCE [LARGE SCALE GENOMIC DNA]</scope>
    <source>
        <strain evidence="1 2">CGMCC 1.3702</strain>
    </source>
</reference>
<dbReference type="RefSeq" id="WP_090241643.1">
    <property type="nucleotide sequence ID" value="NZ_FOJW01000026.1"/>
</dbReference>
<dbReference type="SUPFAM" id="SSF48452">
    <property type="entry name" value="TPR-like"/>
    <property type="match status" value="1"/>
</dbReference>
<dbReference type="STRING" id="237679.SAMN04488072_1266"/>
<dbReference type="Pfam" id="PF14559">
    <property type="entry name" value="TPR_19"/>
    <property type="match status" value="1"/>
</dbReference>
<dbReference type="OrthoDB" id="2961242at2"/>